<keyword evidence="2" id="KW-1133">Transmembrane helix</keyword>
<dbReference type="AlphaFoldDB" id="A0A9W8XW16"/>
<keyword evidence="2" id="KW-0472">Membrane</keyword>
<dbReference type="Proteomes" id="UP001140513">
    <property type="component" value="Unassembled WGS sequence"/>
</dbReference>
<evidence type="ECO:0000256" key="1">
    <source>
        <dbReference type="SAM" id="Coils"/>
    </source>
</evidence>
<protein>
    <submittedName>
        <fullName evidence="3">Uncharacterized protein</fullName>
    </submittedName>
</protein>
<evidence type="ECO:0000313" key="4">
    <source>
        <dbReference type="Proteomes" id="UP001140513"/>
    </source>
</evidence>
<proteinExistence type="predicted"/>
<evidence type="ECO:0000256" key="2">
    <source>
        <dbReference type="SAM" id="Phobius"/>
    </source>
</evidence>
<feature type="coiled-coil region" evidence="1">
    <location>
        <begin position="195"/>
        <end position="222"/>
    </location>
</feature>
<keyword evidence="4" id="KW-1185">Reference proteome</keyword>
<accession>A0A9W8XW16</accession>
<name>A0A9W8XW16_9PLEO</name>
<dbReference type="EMBL" id="JAPEUX010000002">
    <property type="protein sequence ID" value="KAJ4358502.1"/>
    <property type="molecule type" value="Genomic_DNA"/>
</dbReference>
<comment type="caution">
    <text evidence="3">The sequence shown here is derived from an EMBL/GenBank/DDBJ whole genome shotgun (WGS) entry which is preliminary data.</text>
</comment>
<keyword evidence="1" id="KW-0175">Coiled coil</keyword>
<dbReference type="OrthoDB" id="3799619at2759"/>
<dbReference type="RefSeq" id="XP_056075361.1">
    <property type="nucleotide sequence ID" value="XM_056211888.1"/>
</dbReference>
<gene>
    <name evidence="3" type="ORF">N0V89_003086</name>
</gene>
<evidence type="ECO:0000313" key="3">
    <source>
        <dbReference type="EMBL" id="KAJ4358502.1"/>
    </source>
</evidence>
<dbReference type="GeneID" id="80906616"/>
<feature type="transmembrane region" description="Helical" evidence="2">
    <location>
        <begin position="77"/>
        <end position="95"/>
    </location>
</feature>
<sequence>MKRISEKTTDIDTEAEDASGSKNQDAAITAIIAELAKVITHLTAAAESTWAAMNFLESIPHKASDKQGDKIMKTQSYLSWACCVTVAVLACVAVFNSHIIPGIRSAPQLPDAFLDMQNVCGMMNKHLHVAAQVQNATLAEFDQRFRMIEKALASNDERIDNVWEALGPPNAQGTYFARNTFSEEGTIPDGQGSNLHDMKERMGKVEADALELKRKFQRAEVRMTSRINKLERKEGLGRSEME</sequence>
<keyword evidence="2" id="KW-0812">Transmembrane</keyword>
<organism evidence="3 4">
    <name type="scientific">Didymosphaeria variabile</name>
    <dbReference type="NCBI Taxonomy" id="1932322"/>
    <lineage>
        <taxon>Eukaryota</taxon>
        <taxon>Fungi</taxon>
        <taxon>Dikarya</taxon>
        <taxon>Ascomycota</taxon>
        <taxon>Pezizomycotina</taxon>
        <taxon>Dothideomycetes</taxon>
        <taxon>Pleosporomycetidae</taxon>
        <taxon>Pleosporales</taxon>
        <taxon>Massarineae</taxon>
        <taxon>Didymosphaeriaceae</taxon>
        <taxon>Didymosphaeria</taxon>
    </lineage>
</organism>
<reference evidence="3" key="1">
    <citation type="submission" date="2022-10" db="EMBL/GenBank/DDBJ databases">
        <title>Tapping the CABI collections for fungal endophytes: first genome assemblies for Collariella, Neodidymelliopsis, Ascochyta clinopodiicola, Didymella pomorum, Didymosphaeria variabile, Neocosmospora piperis and Neocucurbitaria cava.</title>
        <authorList>
            <person name="Hill R."/>
        </authorList>
    </citation>
    <scope>NUCLEOTIDE SEQUENCE</scope>
    <source>
        <strain evidence="3">IMI 356815</strain>
    </source>
</reference>